<gene>
    <name evidence="2" type="ORF">GUJ93_ZPchr0007g6166</name>
</gene>
<proteinExistence type="predicted"/>
<organism evidence="2 3">
    <name type="scientific">Zizania palustris</name>
    <name type="common">Northern wild rice</name>
    <dbReference type="NCBI Taxonomy" id="103762"/>
    <lineage>
        <taxon>Eukaryota</taxon>
        <taxon>Viridiplantae</taxon>
        <taxon>Streptophyta</taxon>
        <taxon>Embryophyta</taxon>
        <taxon>Tracheophyta</taxon>
        <taxon>Spermatophyta</taxon>
        <taxon>Magnoliopsida</taxon>
        <taxon>Liliopsida</taxon>
        <taxon>Poales</taxon>
        <taxon>Poaceae</taxon>
        <taxon>BOP clade</taxon>
        <taxon>Oryzoideae</taxon>
        <taxon>Oryzeae</taxon>
        <taxon>Zizaniinae</taxon>
        <taxon>Zizania</taxon>
    </lineage>
</organism>
<feature type="compositionally biased region" description="Polar residues" evidence="1">
    <location>
        <begin position="1"/>
        <end position="11"/>
    </location>
</feature>
<evidence type="ECO:0000313" key="2">
    <source>
        <dbReference type="EMBL" id="KAG8077744.1"/>
    </source>
</evidence>
<protein>
    <submittedName>
        <fullName evidence="2">Uncharacterized protein</fullName>
    </submittedName>
</protein>
<comment type="caution">
    <text evidence="2">The sequence shown here is derived from an EMBL/GenBank/DDBJ whole genome shotgun (WGS) entry which is preliminary data.</text>
</comment>
<evidence type="ECO:0000256" key="1">
    <source>
        <dbReference type="SAM" id="MobiDB-lite"/>
    </source>
</evidence>
<accession>A0A8J5T2Q5</accession>
<dbReference type="AlphaFoldDB" id="A0A8J5T2Q5"/>
<sequence>MATATGNSCTKSFAGKLSPAYQHQKNPKPHRKIPKISRVLFHRTLAISGALLPYKSPHSTPRSIFAITPRLAAIPPERTSPSPPLFLTPSIGSRRRRPPPPSPSTSSGHPRHRLVLDRRPPELRRSRQPENRRRLFSSQAAVSLSPLPTSMLFIKKMKSKSSDPVDVSDFGIEMFFRRFCFASALNLSL</sequence>
<feature type="region of interest" description="Disordered" evidence="1">
    <location>
        <begin position="74"/>
        <end position="137"/>
    </location>
</feature>
<keyword evidence="3" id="KW-1185">Reference proteome</keyword>
<feature type="compositionally biased region" description="Basic residues" evidence="1">
    <location>
        <begin position="25"/>
        <end position="35"/>
    </location>
</feature>
<feature type="compositionally biased region" description="Basic and acidic residues" evidence="1">
    <location>
        <begin position="114"/>
        <end position="133"/>
    </location>
</feature>
<dbReference type="EMBL" id="JAAALK010000282">
    <property type="protein sequence ID" value="KAG8077744.1"/>
    <property type="molecule type" value="Genomic_DNA"/>
</dbReference>
<feature type="region of interest" description="Disordered" evidence="1">
    <location>
        <begin position="1"/>
        <end position="36"/>
    </location>
</feature>
<name>A0A8J5T2Q5_ZIZPA</name>
<reference evidence="2" key="2">
    <citation type="submission" date="2021-02" db="EMBL/GenBank/DDBJ databases">
        <authorList>
            <person name="Kimball J.A."/>
            <person name="Haas M.W."/>
            <person name="Macchietto M."/>
            <person name="Kono T."/>
            <person name="Duquette J."/>
            <person name="Shao M."/>
        </authorList>
    </citation>
    <scope>NUCLEOTIDE SEQUENCE</scope>
    <source>
        <tissue evidence="2">Fresh leaf tissue</tissue>
    </source>
</reference>
<evidence type="ECO:0000313" key="3">
    <source>
        <dbReference type="Proteomes" id="UP000729402"/>
    </source>
</evidence>
<reference evidence="2" key="1">
    <citation type="journal article" date="2021" name="bioRxiv">
        <title>Whole Genome Assembly and Annotation of Northern Wild Rice, Zizania palustris L., Supports a Whole Genome Duplication in the Zizania Genus.</title>
        <authorList>
            <person name="Haas M."/>
            <person name="Kono T."/>
            <person name="Macchietto M."/>
            <person name="Millas R."/>
            <person name="McGilp L."/>
            <person name="Shao M."/>
            <person name="Duquette J."/>
            <person name="Hirsch C.N."/>
            <person name="Kimball J."/>
        </authorList>
    </citation>
    <scope>NUCLEOTIDE SEQUENCE</scope>
    <source>
        <tissue evidence="2">Fresh leaf tissue</tissue>
    </source>
</reference>
<dbReference type="Proteomes" id="UP000729402">
    <property type="component" value="Unassembled WGS sequence"/>
</dbReference>